<sequence>MAIVDSKGRLFGKVSILDIGAALVILLVIVGVLLPSLTGAQLSSNVKPVEVDVVIRSVGSQDPKTLLKEGDKTSLIIRNQPFGDIKIKAVKELPRNVAVPQPNGTLKALPDPRPEAALTKDFLVTVAGDANMTKNGPLLGNNKIKTGTKIELEGFTYDFSDLYVIDVRVGA</sequence>
<organism evidence="2 3">
    <name type="scientific">Stenomitos frigidus ULC18</name>
    <dbReference type="NCBI Taxonomy" id="2107698"/>
    <lineage>
        <taxon>Bacteria</taxon>
        <taxon>Bacillati</taxon>
        <taxon>Cyanobacteriota</taxon>
        <taxon>Cyanophyceae</taxon>
        <taxon>Leptolyngbyales</taxon>
        <taxon>Leptolyngbyaceae</taxon>
        <taxon>Stenomitos</taxon>
    </lineage>
</organism>
<gene>
    <name evidence="2" type="ORF">C7B82_15075</name>
</gene>
<dbReference type="RefSeq" id="WP_106257102.1">
    <property type="nucleotide sequence ID" value="NZ_CAWNSW010000092.1"/>
</dbReference>
<dbReference type="AlphaFoldDB" id="A0A2T1E5Y5"/>
<evidence type="ECO:0000313" key="3">
    <source>
        <dbReference type="Proteomes" id="UP000239576"/>
    </source>
</evidence>
<reference evidence="2 3" key="2">
    <citation type="submission" date="2018-03" db="EMBL/GenBank/DDBJ databases">
        <title>The ancient ancestry and fast evolution of plastids.</title>
        <authorList>
            <person name="Moore K.R."/>
            <person name="Magnabosco C."/>
            <person name="Momper L."/>
            <person name="Gold D.A."/>
            <person name="Bosak T."/>
            <person name="Fournier G.P."/>
        </authorList>
    </citation>
    <scope>NUCLEOTIDE SEQUENCE [LARGE SCALE GENOMIC DNA]</scope>
    <source>
        <strain evidence="2 3">ULC18</strain>
    </source>
</reference>
<keyword evidence="2" id="KW-0670">Pyruvate</keyword>
<keyword evidence="3" id="KW-1185">Reference proteome</keyword>
<keyword evidence="1" id="KW-1133">Transmembrane helix</keyword>
<dbReference type="Pfam" id="PF14221">
    <property type="entry name" value="DUF4330"/>
    <property type="match status" value="1"/>
</dbReference>
<keyword evidence="1" id="KW-0812">Transmembrane</keyword>
<dbReference type="OrthoDB" id="516203at2"/>
<name>A0A2T1E5Y5_9CYAN</name>
<feature type="transmembrane region" description="Helical" evidence="1">
    <location>
        <begin position="16"/>
        <end position="37"/>
    </location>
</feature>
<reference evidence="3" key="1">
    <citation type="submission" date="2018-02" db="EMBL/GenBank/DDBJ databases">
        <authorList>
            <person name="Moore K."/>
            <person name="Momper L."/>
        </authorList>
    </citation>
    <scope>NUCLEOTIDE SEQUENCE [LARGE SCALE GENOMIC DNA]</scope>
    <source>
        <strain evidence="3">ULC18</strain>
    </source>
</reference>
<keyword evidence="1" id="KW-0472">Membrane</keyword>
<accession>A0A2T1E5Y5</accession>
<proteinExistence type="predicted"/>
<evidence type="ECO:0000256" key="1">
    <source>
        <dbReference type="SAM" id="Phobius"/>
    </source>
</evidence>
<evidence type="ECO:0000313" key="2">
    <source>
        <dbReference type="EMBL" id="PSB28163.1"/>
    </source>
</evidence>
<protein>
    <submittedName>
        <fullName evidence="2">Pyruvate/2-oxoglutarate dehydrogenase complex,dihydrolipoamide dehydrogenase (E3) component</fullName>
    </submittedName>
</protein>
<comment type="caution">
    <text evidence="2">The sequence shown here is derived from an EMBL/GenBank/DDBJ whole genome shotgun (WGS) entry which is preliminary data.</text>
</comment>
<dbReference type="InterPro" id="IPR025480">
    <property type="entry name" value="DUF4330"/>
</dbReference>
<dbReference type="Proteomes" id="UP000239576">
    <property type="component" value="Unassembled WGS sequence"/>
</dbReference>
<dbReference type="EMBL" id="PVWK01000083">
    <property type="protein sequence ID" value="PSB28163.1"/>
    <property type="molecule type" value="Genomic_DNA"/>
</dbReference>